<name>A0A367KFV7_RHIST</name>
<protein>
    <submittedName>
        <fullName evidence="2">Uncharacterized protein</fullName>
    </submittedName>
</protein>
<proteinExistence type="predicted"/>
<comment type="caution">
    <text evidence="2">The sequence shown here is derived from an EMBL/GenBank/DDBJ whole genome shotgun (WGS) entry which is preliminary data.</text>
</comment>
<dbReference type="Proteomes" id="UP000253551">
    <property type="component" value="Unassembled WGS sequence"/>
</dbReference>
<dbReference type="PANTHER" id="PTHR24114:SF2">
    <property type="entry name" value="F-BOX DOMAIN-CONTAINING PROTEIN-RELATED"/>
    <property type="match status" value="1"/>
</dbReference>
<dbReference type="Pfam" id="PF13516">
    <property type="entry name" value="LRR_6"/>
    <property type="match status" value="6"/>
</dbReference>
<gene>
    <name evidence="2" type="ORF">CU098_009125</name>
</gene>
<feature type="region of interest" description="Disordered" evidence="1">
    <location>
        <begin position="513"/>
        <end position="586"/>
    </location>
</feature>
<dbReference type="SUPFAM" id="SSF52047">
    <property type="entry name" value="RNI-like"/>
    <property type="match status" value="1"/>
</dbReference>
<feature type="compositionally biased region" description="Low complexity" evidence="1">
    <location>
        <begin position="559"/>
        <end position="569"/>
    </location>
</feature>
<evidence type="ECO:0000256" key="1">
    <source>
        <dbReference type="SAM" id="MobiDB-lite"/>
    </source>
</evidence>
<evidence type="ECO:0000313" key="2">
    <source>
        <dbReference type="EMBL" id="RCI01114.1"/>
    </source>
</evidence>
<dbReference type="InterPro" id="IPR052394">
    <property type="entry name" value="LRR-containing"/>
</dbReference>
<keyword evidence="3" id="KW-1185">Reference proteome</keyword>
<feature type="compositionally biased region" description="Polar residues" evidence="1">
    <location>
        <begin position="14"/>
        <end position="31"/>
    </location>
</feature>
<dbReference type="InterPro" id="IPR006553">
    <property type="entry name" value="Leu-rich_rpt_Cys-con_subtyp"/>
</dbReference>
<dbReference type="SMART" id="SM00367">
    <property type="entry name" value="LRR_CC"/>
    <property type="match status" value="3"/>
</dbReference>
<dbReference type="AlphaFoldDB" id="A0A367KFV7"/>
<dbReference type="InterPro" id="IPR032675">
    <property type="entry name" value="LRR_dom_sf"/>
</dbReference>
<dbReference type="SMART" id="SM00368">
    <property type="entry name" value="LRR_RI"/>
    <property type="match status" value="8"/>
</dbReference>
<dbReference type="InterPro" id="IPR001611">
    <property type="entry name" value="Leu-rich_rpt"/>
</dbReference>
<feature type="compositionally biased region" description="Low complexity" evidence="1">
    <location>
        <begin position="526"/>
        <end position="540"/>
    </location>
</feature>
<accession>A0A367KFV7</accession>
<dbReference type="PANTHER" id="PTHR24114">
    <property type="entry name" value="LEUCINE RICH REPEAT FAMILY PROTEIN"/>
    <property type="match status" value="1"/>
</dbReference>
<reference evidence="2 3" key="1">
    <citation type="journal article" date="2018" name="G3 (Bethesda)">
        <title>Phylogenetic and Phylogenomic Definition of Rhizopus Species.</title>
        <authorList>
            <person name="Gryganskyi A.P."/>
            <person name="Golan J."/>
            <person name="Dolatabadi S."/>
            <person name="Mondo S."/>
            <person name="Robb S."/>
            <person name="Idnurm A."/>
            <person name="Muszewska A."/>
            <person name="Steczkiewicz K."/>
            <person name="Masonjones S."/>
            <person name="Liao H.L."/>
            <person name="Gajdeczka M.T."/>
            <person name="Anike F."/>
            <person name="Vuek A."/>
            <person name="Anishchenko I.M."/>
            <person name="Voigt K."/>
            <person name="de Hoog G.S."/>
            <person name="Smith M.E."/>
            <person name="Heitman J."/>
            <person name="Vilgalys R."/>
            <person name="Stajich J.E."/>
        </authorList>
    </citation>
    <scope>NUCLEOTIDE SEQUENCE [LARGE SCALE GENOMIC DNA]</scope>
    <source>
        <strain evidence="2 3">LSU 92-RS-03</strain>
    </source>
</reference>
<organism evidence="2 3">
    <name type="scientific">Rhizopus stolonifer</name>
    <name type="common">Rhizopus nigricans</name>
    <dbReference type="NCBI Taxonomy" id="4846"/>
    <lineage>
        <taxon>Eukaryota</taxon>
        <taxon>Fungi</taxon>
        <taxon>Fungi incertae sedis</taxon>
        <taxon>Mucoromycota</taxon>
        <taxon>Mucoromycotina</taxon>
        <taxon>Mucoromycetes</taxon>
        <taxon>Mucorales</taxon>
        <taxon>Mucorineae</taxon>
        <taxon>Rhizopodaceae</taxon>
        <taxon>Rhizopus</taxon>
    </lineage>
</organism>
<feature type="compositionally biased region" description="Polar residues" evidence="1">
    <location>
        <begin position="576"/>
        <end position="586"/>
    </location>
</feature>
<dbReference type="Gene3D" id="3.80.10.10">
    <property type="entry name" value="Ribonuclease Inhibitor"/>
    <property type="match status" value="3"/>
</dbReference>
<dbReference type="OrthoDB" id="120976at2759"/>
<dbReference type="EMBL" id="PJQM01001770">
    <property type="protein sequence ID" value="RCI01114.1"/>
    <property type="molecule type" value="Genomic_DNA"/>
</dbReference>
<sequence length="586" mass="65048">MSKPKSILKLRPEINNNTSKPTIVSPTRPASGTNWLSRLQSKLYSQQFINHNNSEDTNEPDLENPLLFIKQDLKRVTFPIGNLATEFPFYSDDSPRDETFEKFKKQREQQPLVEPAVVVSELTSQYEHACIQREQVCIDRFRNILKESRASSELKAIDLSKQAITRLQAGPFSDILLLKFGLNYLNLSGCKLEDETIRIILCSLLVSNTITHLNISQNNFRSKGYRYIALFIKESKTLETLDLSKCVIERKGMQYLSQGFQYSKSLYKLILDDCQIRPVPEACEIFSEGVYHSISIKSLSLRNNQLAPPHGTWISNLVAFNQDVPLHGLSELDLSGNNLGFMIAPLASVLRDNTTLLHLNLSNSQISFEGLSVLSNALSENKTLESLDLSRNPLNQGTDEGILALKSALARNTCLQSLNLSDTQLDSSSAITLAEALPENKSLTRLDLSKNPQIEMAGVLALSISIKMNHTLTFLDINIPPSDEDLANLQNDIVAVCTTNMLRKVEAQKHIEEPQSLSVTEEEDNISPSPSSSSSSSNISTLDNHTELPSTDMIKEQASSSSENNSVSSLIEATANLDTTSLPSCL</sequence>
<evidence type="ECO:0000313" key="3">
    <source>
        <dbReference type="Proteomes" id="UP000253551"/>
    </source>
</evidence>
<feature type="region of interest" description="Disordered" evidence="1">
    <location>
        <begin position="1"/>
        <end position="31"/>
    </location>
</feature>